<keyword evidence="7 12" id="KW-0798">TonB box</keyword>
<dbReference type="Proteomes" id="UP000191110">
    <property type="component" value="Unassembled WGS sequence"/>
</dbReference>
<dbReference type="SUPFAM" id="SSF56935">
    <property type="entry name" value="Porins"/>
    <property type="match status" value="1"/>
</dbReference>
<evidence type="ECO:0000256" key="12">
    <source>
        <dbReference type="RuleBase" id="RU003357"/>
    </source>
</evidence>
<evidence type="ECO:0000256" key="11">
    <source>
        <dbReference type="PROSITE-ProRule" id="PRU01360"/>
    </source>
</evidence>
<comment type="subcellular location">
    <subcellularLocation>
        <location evidence="1 11">Cell outer membrane</location>
        <topology evidence="1 11">Multi-pass membrane protein</topology>
    </subcellularLocation>
</comment>
<evidence type="ECO:0008006" key="18">
    <source>
        <dbReference type="Google" id="ProtNLM"/>
    </source>
</evidence>
<evidence type="ECO:0000313" key="16">
    <source>
        <dbReference type="EMBL" id="OOZ38349.1"/>
    </source>
</evidence>
<evidence type="ECO:0000313" key="17">
    <source>
        <dbReference type="Proteomes" id="UP000191110"/>
    </source>
</evidence>
<dbReference type="GO" id="GO:0044718">
    <property type="term" value="P:siderophore transmembrane transport"/>
    <property type="evidence" value="ECO:0007669"/>
    <property type="project" value="TreeGrafter"/>
</dbReference>
<comment type="caution">
    <text evidence="16">The sequence shown here is derived from an EMBL/GenBank/DDBJ whole genome shotgun (WGS) entry which is preliminary data.</text>
</comment>
<feature type="domain" description="TonB-dependent receptor plug" evidence="15">
    <location>
        <begin position="53"/>
        <end position="159"/>
    </location>
</feature>
<accession>A0A1T2KZT1</accession>
<feature type="signal peptide" evidence="13">
    <location>
        <begin position="1"/>
        <end position="22"/>
    </location>
</feature>
<evidence type="ECO:0000256" key="8">
    <source>
        <dbReference type="ARBA" id="ARBA00023136"/>
    </source>
</evidence>
<keyword evidence="8 11" id="KW-0472">Membrane</keyword>
<evidence type="ECO:0000256" key="9">
    <source>
        <dbReference type="ARBA" id="ARBA00023170"/>
    </source>
</evidence>
<keyword evidence="3 11" id="KW-0813">Transport</keyword>
<dbReference type="OrthoDB" id="9764669at2"/>
<keyword evidence="6 13" id="KW-0732">Signal</keyword>
<dbReference type="GO" id="GO:0009279">
    <property type="term" value="C:cell outer membrane"/>
    <property type="evidence" value="ECO:0007669"/>
    <property type="project" value="UniProtKB-SubCell"/>
</dbReference>
<proteinExistence type="inferred from homology"/>
<dbReference type="InterPro" id="IPR000531">
    <property type="entry name" value="Beta-barrel_TonB"/>
</dbReference>
<evidence type="ECO:0000256" key="13">
    <source>
        <dbReference type="SAM" id="SignalP"/>
    </source>
</evidence>
<evidence type="ECO:0000256" key="4">
    <source>
        <dbReference type="ARBA" id="ARBA00022452"/>
    </source>
</evidence>
<evidence type="ECO:0000256" key="2">
    <source>
        <dbReference type="ARBA" id="ARBA00008143"/>
    </source>
</evidence>
<dbReference type="InterPro" id="IPR036942">
    <property type="entry name" value="Beta-barrel_TonB_sf"/>
</dbReference>
<sequence>MMKKASTALLTSSLFVASSAIAAELDVDEAMLLGMFGDEELISIATGTPVAISKAPAVASVITKEDIKAMGATTLQQALEHLPGLHISSATQASIVSIRGIHTRLNPQVLILRNGQETHELLSRKPVTGQHFPLEAVERIEVIRGPGSAVYGADAFSGVINIITKDPDDIDGGEVGVRGGSFDYQDIWGQFGRVSEGGLGLAATVQYSHNDGDDGRIVDADTQTIFDTLFGTTASQAPGPLDTRYEVLSSDFTLSKGHWKSHLSTLHQRDTGQGAGVANTLDHDGYMDTDQYIFDINYHDDAWAQYWSLDLTYGIHYSQNDINLSVFPAGALLPIGADGNLDLFTPVGMVDFTDGYIGTPGRTEITNRFDLTTLYTGWDKHTWRINIGGKHEDFEARSKSNFGPGVIDGTVSPIDDTLTDTTGLSTNYMPDVDRCVLYTSIQDEWAVARDWMLTAGIRYDHYSDVGSTTNPRVSLVWNSTQALTTKLLYGSAFRAPSFSDLYAQNNPVALGNPDLASETIDTYELVFDYQPSDRFSTRLNIYYYEIEGLIELVDDDGLPGGRSTAQNARDQEAHGVEIEALWHVTNRLDLLGNVAVQRATDTVTGDRVPDAPGHQAFAGMNWRFAPNWLLNGQLHWVADRKRAAGDTRDEIDSYALTNLVLRRDNIFDHFDLGLKVNNLFDQDVREPGPTSIPNDYPQEGRSLWLELRASL</sequence>
<keyword evidence="5 11" id="KW-0812">Transmembrane</keyword>
<protein>
    <recommendedName>
        <fullName evidence="18">TonB-dependent receptor</fullName>
    </recommendedName>
</protein>
<dbReference type="Pfam" id="PF00593">
    <property type="entry name" value="TonB_dep_Rec_b-barrel"/>
    <property type="match status" value="1"/>
</dbReference>
<evidence type="ECO:0000256" key="6">
    <source>
        <dbReference type="ARBA" id="ARBA00022729"/>
    </source>
</evidence>
<evidence type="ECO:0000259" key="15">
    <source>
        <dbReference type="Pfam" id="PF07715"/>
    </source>
</evidence>
<dbReference type="Pfam" id="PF07715">
    <property type="entry name" value="Plug"/>
    <property type="match status" value="1"/>
</dbReference>
<feature type="domain" description="TonB-dependent receptor-like beta-barrel" evidence="14">
    <location>
        <begin position="260"/>
        <end position="679"/>
    </location>
</feature>
<keyword evidence="4 11" id="KW-1134">Transmembrane beta strand</keyword>
<evidence type="ECO:0000256" key="3">
    <source>
        <dbReference type="ARBA" id="ARBA00022448"/>
    </source>
</evidence>
<organism evidence="16 17">
    <name type="scientific">Solemya pervernicosa gill symbiont</name>
    <dbReference type="NCBI Taxonomy" id="642797"/>
    <lineage>
        <taxon>Bacteria</taxon>
        <taxon>Pseudomonadati</taxon>
        <taxon>Pseudomonadota</taxon>
        <taxon>Gammaproteobacteria</taxon>
        <taxon>sulfur-oxidizing symbionts</taxon>
    </lineage>
</organism>
<keyword evidence="9" id="KW-0675">Receptor</keyword>
<keyword evidence="10 11" id="KW-0998">Cell outer membrane</keyword>
<dbReference type="RefSeq" id="WP_078485065.1">
    <property type="nucleotide sequence ID" value="NZ_MPRL01000099.1"/>
</dbReference>
<dbReference type="PANTHER" id="PTHR30069:SF29">
    <property type="entry name" value="HEMOGLOBIN AND HEMOGLOBIN-HAPTOGLOBIN-BINDING PROTEIN 1-RELATED"/>
    <property type="match status" value="1"/>
</dbReference>
<evidence type="ECO:0000256" key="5">
    <source>
        <dbReference type="ARBA" id="ARBA00022692"/>
    </source>
</evidence>
<dbReference type="Gene3D" id="2.170.130.10">
    <property type="entry name" value="TonB-dependent receptor, plug domain"/>
    <property type="match status" value="1"/>
</dbReference>
<dbReference type="InterPro" id="IPR037066">
    <property type="entry name" value="Plug_dom_sf"/>
</dbReference>
<dbReference type="PANTHER" id="PTHR30069">
    <property type="entry name" value="TONB-DEPENDENT OUTER MEMBRANE RECEPTOR"/>
    <property type="match status" value="1"/>
</dbReference>
<gene>
    <name evidence="16" type="ORF">BOW53_15880</name>
</gene>
<dbReference type="InterPro" id="IPR039426">
    <property type="entry name" value="TonB-dep_rcpt-like"/>
</dbReference>
<name>A0A1T2KZT1_9GAMM</name>
<dbReference type="CDD" id="cd01347">
    <property type="entry name" value="ligand_gated_channel"/>
    <property type="match status" value="1"/>
</dbReference>
<dbReference type="InterPro" id="IPR012910">
    <property type="entry name" value="Plug_dom"/>
</dbReference>
<dbReference type="PROSITE" id="PS52016">
    <property type="entry name" value="TONB_DEPENDENT_REC_3"/>
    <property type="match status" value="1"/>
</dbReference>
<evidence type="ECO:0000256" key="10">
    <source>
        <dbReference type="ARBA" id="ARBA00023237"/>
    </source>
</evidence>
<dbReference type="EMBL" id="MPRL01000099">
    <property type="protein sequence ID" value="OOZ38349.1"/>
    <property type="molecule type" value="Genomic_DNA"/>
</dbReference>
<evidence type="ECO:0000256" key="7">
    <source>
        <dbReference type="ARBA" id="ARBA00023077"/>
    </source>
</evidence>
<dbReference type="AlphaFoldDB" id="A0A1T2KZT1"/>
<feature type="chain" id="PRO_5012052164" description="TonB-dependent receptor" evidence="13">
    <location>
        <begin position="23"/>
        <end position="711"/>
    </location>
</feature>
<keyword evidence="17" id="KW-1185">Reference proteome</keyword>
<dbReference type="GO" id="GO:0015344">
    <property type="term" value="F:siderophore uptake transmembrane transporter activity"/>
    <property type="evidence" value="ECO:0007669"/>
    <property type="project" value="TreeGrafter"/>
</dbReference>
<dbReference type="Gene3D" id="2.40.170.20">
    <property type="entry name" value="TonB-dependent receptor, beta-barrel domain"/>
    <property type="match status" value="1"/>
</dbReference>
<evidence type="ECO:0000256" key="1">
    <source>
        <dbReference type="ARBA" id="ARBA00004571"/>
    </source>
</evidence>
<evidence type="ECO:0000259" key="14">
    <source>
        <dbReference type="Pfam" id="PF00593"/>
    </source>
</evidence>
<comment type="similarity">
    <text evidence="2">Belongs to the TonB-dependent receptor family. Hemoglobin/haptoglobin binding protein subfamily.</text>
</comment>
<reference evidence="16 17" key="1">
    <citation type="submission" date="2016-11" db="EMBL/GenBank/DDBJ databases">
        <title>Mixed transmission modes and dynamic genome evolution in an obligate animal-bacterial symbiosis.</title>
        <authorList>
            <person name="Russell S.L."/>
            <person name="Corbett-Detig R.B."/>
            <person name="Cavanaugh C.M."/>
        </authorList>
    </citation>
    <scope>NUCLEOTIDE SEQUENCE [LARGE SCALE GENOMIC DNA]</scope>
    <source>
        <strain evidence="16">Sveles-Q1</strain>
    </source>
</reference>